<keyword evidence="2" id="KW-1185">Reference proteome</keyword>
<organism evidence="1 2">
    <name type="scientific">Mycolicibacterium aichiense</name>
    <dbReference type="NCBI Taxonomy" id="1799"/>
    <lineage>
        <taxon>Bacteria</taxon>
        <taxon>Bacillati</taxon>
        <taxon>Actinomycetota</taxon>
        <taxon>Actinomycetes</taxon>
        <taxon>Mycobacteriales</taxon>
        <taxon>Mycobacteriaceae</taxon>
        <taxon>Mycolicibacterium</taxon>
    </lineage>
</organism>
<sequence length="167" mass="17162">MTTGAAVSVEPVTATLPVAPDNVHSGVPAPAGGVVGHVVSGPAAWVTVAETAGAVDDLLADGVVSEPQAARVTANAAVQAPNATTEGRREKFTLVTLQRIDSAKVLAHTELFLSKASDGVGKLLSGALRRRWFLSRESETQRNGLQVTTVAPGKPLPVAAERFCGTF</sequence>
<dbReference type="EMBL" id="AP022561">
    <property type="protein sequence ID" value="BBX07957.1"/>
    <property type="molecule type" value="Genomic_DNA"/>
</dbReference>
<reference evidence="1 2" key="1">
    <citation type="journal article" date="2019" name="Emerg. Microbes Infect.">
        <title>Comprehensive subspecies identification of 175 nontuberculous mycobacteria species based on 7547 genomic profiles.</title>
        <authorList>
            <person name="Matsumoto Y."/>
            <person name="Kinjo T."/>
            <person name="Motooka D."/>
            <person name="Nabeya D."/>
            <person name="Jung N."/>
            <person name="Uechi K."/>
            <person name="Horii T."/>
            <person name="Iida T."/>
            <person name="Fujita J."/>
            <person name="Nakamura S."/>
        </authorList>
    </citation>
    <scope>NUCLEOTIDE SEQUENCE [LARGE SCALE GENOMIC DNA]</scope>
    <source>
        <strain evidence="1 2">JCM 6376</strain>
    </source>
</reference>
<evidence type="ECO:0000313" key="1">
    <source>
        <dbReference type="EMBL" id="BBX07957.1"/>
    </source>
</evidence>
<protein>
    <submittedName>
        <fullName evidence="1">Uncharacterized protein</fullName>
    </submittedName>
</protein>
<dbReference type="AlphaFoldDB" id="A0AAD1HM79"/>
<evidence type="ECO:0000313" key="2">
    <source>
        <dbReference type="Proteomes" id="UP000467327"/>
    </source>
</evidence>
<name>A0AAD1HM79_9MYCO</name>
<dbReference type="KEGG" id="maic:MAIC_27600"/>
<proteinExistence type="predicted"/>
<accession>A0AAD1HM79</accession>
<gene>
    <name evidence="1" type="ORF">MAIC_27600</name>
</gene>
<dbReference type="Proteomes" id="UP000467327">
    <property type="component" value="Chromosome"/>
</dbReference>